<dbReference type="AlphaFoldDB" id="A0A061AW77"/>
<reference evidence="7" key="1">
    <citation type="journal article" date="2014" name="Genome Announc.">
        <title>Genome sequence of the yeast Cyberlindnera fabianii (Hansenula fabianii).</title>
        <authorList>
            <person name="Freel K.C."/>
            <person name="Sarilar V."/>
            <person name="Neuveglise C."/>
            <person name="Devillers H."/>
            <person name="Friedrich A."/>
            <person name="Schacherer J."/>
        </authorList>
    </citation>
    <scope>NUCLEOTIDE SEQUENCE</scope>
    <source>
        <strain evidence="7">YJS4271</strain>
    </source>
</reference>
<dbReference type="GO" id="GO:0098771">
    <property type="term" value="P:inorganic ion homeostasis"/>
    <property type="evidence" value="ECO:0007669"/>
    <property type="project" value="UniProtKB-ARBA"/>
</dbReference>
<evidence type="ECO:0000256" key="2">
    <source>
        <dbReference type="ARBA" id="ARBA00022692"/>
    </source>
</evidence>
<feature type="region of interest" description="Disordered" evidence="5">
    <location>
        <begin position="1"/>
        <end position="74"/>
    </location>
</feature>
<keyword evidence="2" id="KW-0812">Transmembrane</keyword>
<dbReference type="VEuPathDB" id="FungiDB:BON22_4830"/>
<evidence type="ECO:0000259" key="6">
    <source>
        <dbReference type="Pfam" id="PF01545"/>
    </source>
</evidence>
<dbReference type="Pfam" id="PF01545">
    <property type="entry name" value="Cation_efflux"/>
    <property type="match status" value="1"/>
</dbReference>
<evidence type="ECO:0000256" key="4">
    <source>
        <dbReference type="ARBA" id="ARBA00023136"/>
    </source>
</evidence>
<accession>A0A061AW77</accession>
<dbReference type="PhylomeDB" id="A0A061AW77"/>
<keyword evidence="4" id="KW-0472">Membrane</keyword>
<feature type="domain" description="Cation efflux protein transmembrane" evidence="6">
    <location>
        <begin position="247"/>
        <end position="434"/>
    </location>
</feature>
<dbReference type="GO" id="GO:0008324">
    <property type="term" value="F:monoatomic cation transmembrane transporter activity"/>
    <property type="evidence" value="ECO:0007669"/>
    <property type="project" value="InterPro"/>
</dbReference>
<keyword evidence="3" id="KW-1133">Transmembrane helix</keyword>
<evidence type="ECO:0000256" key="1">
    <source>
        <dbReference type="ARBA" id="ARBA00004141"/>
    </source>
</evidence>
<dbReference type="GO" id="GO:0016020">
    <property type="term" value="C:membrane"/>
    <property type="evidence" value="ECO:0007669"/>
    <property type="project" value="UniProtKB-SubCell"/>
</dbReference>
<dbReference type="OrthoDB" id="5382797at2759"/>
<evidence type="ECO:0000313" key="7">
    <source>
        <dbReference type="EMBL" id="CDR41825.1"/>
    </source>
</evidence>
<gene>
    <name evidence="7" type="ORF">CYFA0S_08e00496g</name>
</gene>
<organism evidence="7">
    <name type="scientific">Cyberlindnera fabianii</name>
    <name type="common">Yeast</name>
    <name type="synonym">Hansenula fabianii</name>
    <dbReference type="NCBI Taxonomy" id="36022"/>
    <lineage>
        <taxon>Eukaryota</taxon>
        <taxon>Fungi</taxon>
        <taxon>Dikarya</taxon>
        <taxon>Ascomycota</taxon>
        <taxon>Saccharomycotina</taxon>
        <taxon>Saccharomycetes</taxon>
        <taxon>Phaffomycetales</taxon>
        <taxon>Phaffomycetaceae</taxon>
        <taxon>Cyberlindnera</taxon>
    </lineage>
</organism>
<dbReference type="GO" id="GO:0030003">
    <property type="term" value="P:intracellular monoatomic cation homeostasis"/>
    <property type="evidence" value="ECO:0007669"/>
    <property type="project" value="UniProtKB-ARBA"/>
</dbReference>
<dbReference type="EMBL" id="LK052893">
    <property type="protein sequence ID" value="CDR41825.1"/>
    <property type="molecule type" value="Genomic_DNA"/>
</dbReference>
<name>A0A061AW77_CYBFA</name>
<evidence type="ECO:0000256" key="3">
    <source>
        <dbReference type="ARBA" id="ARBA00022989"/>
    </source>
</evidence>
<sequence>MDDYTSVPKPVLDAPSTPATPTEKSRSRFDQYYEQSPSQSPMIQITEEDRPEDSLSHSDLFPPSSARTNKRNSTHFSTPMLYSLENNSSSSLLIPGGNIPGNRSSTTSLKYVPPMAPMRNKSPSRYRSPTRDGSPKRYRSPSPKKPFNFKSTNLAAPTASNMRPSHRKGHRYKHSSVSMNLFQEPKQRAPLKVPVSFPIPTAKEFFGSCTPDQKRKFAWSCLHLALSSVILTIGFSYSLHTFSTLSHLIFYDALGCTTVVLSDIMRNFDVYTQSSIMFPFGLGRIKVLFEFALSVSLVFVGCDLISHFAEEFIISFFEGDVDVETGGHSHHGSESSPHMNMMVYELCVAATLLTTFISSRLHGDSGSASSRIGKLKHTIMSNPTHFITLIFASYLAFHPLLLSLDSDIEFNEVSSLAISVLIIYMGWKVVKRLGYTILLSAPGLTSNKSVTNELKQRIIDLDEFKKGYEIKNLVVSQVHLELVIVLANIRMIGGTDDDELNVRYKISEVVGQVIDTRHRGVETTIDIDRI</sequence>
<dbReference type="InterPro" id="IPR058533">
    <property type="entry name" value="Cation_efflux_TM"/>
</dbReference>
<feature type="compositionally biased region" description="Polar residues" evidence="5">
    <location>
        <begin position="33"/>
        <end position="43"/>
    </location>
</feature>
<evidence type="ECO:0000256" key="5">
    <source>
        <dbReference type="SAM" id="MobiDB-lite"/>
    </source>
</evidence>
<feature type="compositionally biased region" description="Polar residues" evidence="5">
    <location>
        <begin position="149"/>
        <end position="163"/>
    </location>
</feature>
<protein>
    <submittedName>
        <fullName evidence="7">CYFA0S08e00496g1_1</fullName>
    </submittedName>
</protein>
<proteinExistence type="predicted"/>
<comment type="subcellular location">
    <subcellularLocation>
        <location evidence="1">Membrane</location>
        <topology evidence="1">Multi-pass membrane protein</topology>
    </subcellularLocation>
</comment>
<feature type="region of interest" description="Disordered" evidence="5">
    <location>
        <begin position="94"/>
        <end position="170"/>
    </location>
</feature>